<name>A0A7W8JW25_9DEIO</name>
<evidence type="ECO:0000256" key="2">
    <source>
        <dbReference type="ARBA" id="ARBA00022692"/>
    </source>
</evidence>
<keyword evidence="4 5" id="KW-0472">Membrane</keyword>
<organism evidence="7 8">
    <name type="scientific">Deinococcus humi</name>
    <dbReference type="NCBI Taxonomy" id="662880"/>
    <lineage>
        <taxon>Bacteria</taxon>
        <taxon>Thermotogati</taxon>
        <taxon>Deinococcota</taxon>
        <taxon>Deinococci</taxon>
        <taxon>Deinococcales</taxon>
        <taxon>Deinococcaceae</taxon>
        <taxon>Deinococcus</taxon>
    </lineage>
</organism>
<feature type="transmembrane region" description="Helical" evidence="5">
    <location>
        <begin position="140"/>
        <end position="158"/>
    </location>
</feature>
<sequence>MTDTRLLQTMANSGISKRSQFFLLLALIILPLIINPELTLSFDDVYLQPKIVWVYGAVLPAAGLLIWLGRSSLKMKEARPLLLLLAIFLGWLVISALLTGNRGVNWWGPQDRADGVVMHTVYVVVLLGGWVLVHQLGMRARLLTGLTVAGILLALWSLAQQLGLIGVIGEGAIQGVVATLAGGPMGQRGYMGGLLALLLPLAIITAGRTRMRWWAFAGVVLMTWALAGAYTRGTWLAGIAGVGWLAVWGWRILPKQVWLAVPLGLCLFAGTLALREPVRDFNGAKGLLDGSQRTVLWNSALYGIVQRPIFGWGAPGVWRAMAARPTSELLREQEVTNVVTAQRLPRSTDEIPAIAVTLSDGKRVVVRTPVNKVHNEYLDYALTYGIPAALMFTVLLGWAIWSGRRLAPALSAGLVAYAVYLLTWPEIIRFAPIAWFMMGICLAYGKQSNSSLTVKENP</sequence>
<keyword evidence="8" id="KW-1185">Reference proteome</keyword>
<protein>
    <submittedName>
        <fullName evidence="7">O-antigen ligase</fullName>
    </submittedName>
</protein>
<comment type="subcellular location">
    <subcellularLocation>
        <location evidence="1">Membrane</location>
        <topology evidence="1">Multi-pass membrane protein</topology>
    </subcellularLocation>
</comment>
<dbReference type="GO" id="GO:0016874">
    <property type="term" value="F:ligase activity"/>
    <property type="evidence" value="ECO:0007669"/>
    <property type="project" value="UniProtKB-KW"/>
</dbReference>
<keyword evidence="7" id="KW-0436">Ligase</keyword>
<dbReference type="InterPro" id="IPR007016">
    <property type="entry name" value="O-antigen_ligase-rel_domated"/>
</dbReference>
<dbReference type="PANTHER" id="PTHR37422">
    <property type="entry name" value="TEICHURONIC ACID BIOSYNTHESIS PROTEIN TUAE"/>
    <property type="match status" value="1"/>
</dbReference>
<comment type="caution">
    <text evidence="7">The sequence shown here is derived from an EMBL/GenBank/DDBJ whole genome shotgun (WGS) entry which is preliminary data.</text>
</comment>
<reference evidence="7 8" key="1">
    <citation type="submission" date="2020-08" db="EMBL/GenBank/DDBJ databases">
        <title>Genomic Encyclopedia of Type Strains, Phase IV (KMG-IV): sequencing the most valuable type-strain genomes for metagenomic binning, comparative biology and taxonomic classification.</title>
        <authorList>
            <person name="Goeker M."/>
        </authorList>
    </citation>
    <scope>NUCLEOTIDE SEQUENCE [LARGE SCALE GENOMIC DNA]</scope>
    <source>
        <strain evidence="7 8">DSM 27939</strain>
    </source>
</reference>
<feature type="transmembrane region" description="Helical" evidence="5">
    <location>
        <begin position="21"/>
        <end position="39"/>
    </location>
</feature>
<dbReference type="RefSeq" id="WP_184134494.1">
    <property type="nucleotide sequence ID" value="NZ_JACHFL010000009.1"/>
</dbReference>
<proteinExistence type="predicted"/>
<dbReference type="InterPro" id="IPR051533">
    <property type="entry name" value="WaaL-like"/>
</dbReference>
<feature type="transmembrane region" description="Helical" evidence="5">
    <location>
        <begin position="377"/>
        <end position="401"/>
    </location>
</feature>
<evidence type="ECO:0000256" key="5">
    <source>
        <dbReference type="SAM" id="Phobius"/>
    </source>
</evidence>
<accession>A0A7W8JW25</accession>
<evidence type="ECO:0000313" key="7">
    <source>
        <dbReference type="EMBL" id="MBB5364302.1"/>
    </source>
</evidence>
<evidence type="ECO:0000256" key="3">
    <source>
        <dbReference type="ARBA" id="ARBA00022989"/>
    </source>
</evidence>
<feature type="domain" description="O-antigen ligase-related" evidence="6">
    <location>
        <begin position="218"/>
        <end position="318"/>
    </location>
</feature>
<feature type="transmembrane region" description="Helical" evidence="5">
    <location>
        <begin position="257"/>
        <end position="274"/>
    </location>
</feature>
<keyword evidence="3 5" id="KW-1133">Transmembrane helix</keyword>
<gene>
    <name evidence="7" type="ORF">HNQ08_003410</name>
</gene>
<feature type="transmembrane region" description="Helical" evidence="5">
    <location>
        <begin position="116"/>
        <end position="133"/>
    </location>
</feature>
<evidence type="ECO:0000259" key="6">
    <source>
        <dbReference type="Pfam" id="PF04932"/>
    </source>
</evidence>
<dbReference type="PANTHER" id="PTHR37422:SF13">
    <property type="entry name" value="LIPOPOLYSACCHARIDE BIOSYNTHESIS PROTEIN PA4999-RELATED"/>
    <property type="match status" value="1"/>
</dbReference>
<feature type="transmembrane region" description="Helical" evidence="5">
    <location>
        <begin position="81"/>
        <end position="104"/>
    </location>
</feature>
<keyword evidence="2 5" id="KW-0812">Transmembrane</keyword>
<dbReference type="Pfam" id="PF04932">
    <property type="entry name" value="Wzy_C"/>
    <property type="match status" value="1"/>
</dbReference>
<dbReference type="GO" id="GO:0016020">
    <property type="term" value="C:membrane"/>
    <property type="evidence" value="ECO:0007669"/>
    <property type="project" value="UniProtKB-SubCell"/>
</dbReference>
<feature type="transmembrane region" description="Helical" evidence="5">
    <location>
        <begin position="189"/>
        <end position="207"/>
    </location>
</feature>
<dbReference type="EMBL" id="JACHFL010000009">
    <property type="protein sequence ID" value="MBB5364302.1"/>
    <property type="molecule type" value="Genomic_DNA"/>
</dbReference>
<feature type="transmembrane region" description="Helical" evidence="5">
    <location>
        <begin position="51"/>
        <end position="69"/>
    </location>
</feature>
<dbReference type="AlphaFoldDB" id="A0A7W8JW25"/>
<evidence type="ECO:0000256" key="4">
    <source>
        <dbReference type="ARBA" id="ARBA00023136"/>
    </source>
</evidence>
<feature type="transmembrane region" description="Helical" evidence="5">
    <location>
        <begin position="213"/>
        <end position="230"/>
    </location>
</feature>
<evidence type="ECO:0000256" key="1">
    <source>
        <dbReference type="ARBA" id="ARBA00004141"/>
    </source>
</evidence>
<evidence type="ECO:0000313" key="8">
    <source>
        <dbReference type="Proteomes" id="UP000552709"/>
    </source>
</evidence>
<dbReference type="Proteomes" id="UP000552709">
    <property type="component" value="Unassembled WGS sequence"/>
</dbReference>